<feature type="transmembrane region" description="Helical" evidence="6">
    <location>
        <begin position="330"/>
        <end position="350"/>
    </location>
</feature>
<dbReference type="Proteomes" id="UP000274315">
    <property type="component" value="Unassembled WGS sequence"/>
</dbReference>
<dbReference type="InterPro" id="IPR020846">
    <property type="entry name" value="MFS_dom"/>
</dbReference>
<evidence type="ECO:0000256" key="2">
    <source>
        <dbReference type="ARBA" id="ARBA00022692"/>
    </source>
</evidence>
<feature type="transmembrane region" description="Helical" evidence="6">
    <location>
        <begin position="266"/>
        <end position="286"/>
    </location>
</feature>
<evidence type="ECO:0000256" key="1">
    <source>
        <dbReference type="ARBA" id="ARBA00004141"/>
    </source>
</evidence>
<evidence type="ECO:0000256" key="3">
    <source>
        <dbReference type="ARBA" id="ARBA00022989"/>
    </source>
</evidence>
<feature type="transmembrane region" description="Helical" evidence="6">
    <location>
        <begin position="306"/>
        <end position="323"/>
    </location>
</feature>
<feature type="transmembrane region" description="Helical" evidence="6">
    <location>
        <begin position="45"/>
        <end position="68"/>
    </location>
</feature>
<dbReference type="GO" id="GO:0016020">
    <property type="term" value="C:membrane"/>
    <property type="evidence" value="ECO:0007669"/>
    <property type="project" value="UniProtKB-SubCell"/>
</dbReference>
<keyword evidence="2 6" id="KW-0812">Transmembrane</keyword>
<protein>
    <submittedName>
        <fullName evidence="8">MFS transporter, phthalate permease protein</fullName>
    </submittedName>
</protein>
<dbReference type="InterPro" id="IPR036259">
    <property type="entry name" value="MFS_trans_sf"/>
</dbReference>
<dbReference type="EMBL" id="RBUF01000417">
    <property type="protein sequence ID" value="RMU72462.1"/>
    <property type="molecule type" value="Genomic_DNA"/>
</dbReference>
<keyword evidence="4 6" id="KW-0472">Membrane</keyword>
<evidence type="ECO:0000256" key="4">
    <source>
        <dbReference type="ARBA" id="ARBA00023136"/>
    </source>
</evidence>
<dbReference type="InterPro" id="IPR050382">
    <property type="entry name" value="MFS_Na/Anion_cotransporter"/>
</dbReference>
<dbReference type="PANTHER" id="PTHR11662:SF285">
    <property type="entry name" value="HEXURONATE TRANSPORTER"/>
    <property type="match status" value="1"/>
</dbReference>
<gene>
    <name evidence="8" type="ORF">ALP24_02331</name>
</gene>
<feature type="transmembrane region" description="Helical" evidence="6">
    <location>
        <begin position="6"/>
        <end position="24"/>
    </location>
</feature>
<organism evidence="8 9">
    <name type="scientific">Pseudomonas syringae pv. aptata</name>
    <dbReference type="NCBI Taxonomy" id="83167"/>
    <lineage>
        <taxon>Bacteria</taxon>
        <taxon>Pseudomonadati</taxon>
        <taxon>Pseudomonadota</taxon>
        <taxon>Gammaproteobacteria</taxon>
        <taxon>Pseudomonadales</taxon>
        <taxon>Pseudomonadaceae</taxon>
        <taxon>Pseudomonas</taxon>
        <taxon>Pseudomonas syringae</taxon>
    </lineage>
</organism>
<dbReference type="AlphaFoldDB" id="A0A3M5WPK7"/>
<feature type="transmembrane region" description="Helical" evidence="6">
    <location>
        <begin position="137"/>
        <end position="160"/>
    </location>
</feature>
<dbReference type="CDD" id="cd17319">
    <property type="entry name" value="MFS_ExuT_GudP_like"/>
    <property type="match status" value="1"/>
</dbReference>
<accession>A0A3M5WPK7</accession>
<name>A0A3M5WPK7_PSEAP</name>
<feature type="transmembrane region" description="Helical" evidence="6">
    <location>
        <begin position="74"/>
        <end position="97"/>
    </location>
</feature>
<feature type="transmembrane region" description="Helical" evidence="6">
    <location>
        <begin position="166"/>
        <end position="185"/>
    </location>
</feature>
<proteinExistence type="inferred from homology"/>
<dbReference type="PROSITE" id="PS50850">
    <property type="entry name" value="MFS"/>
    <property type="match status" value="1"/>
</dbReference>
<evidence type="ECO:0000259" key="7">
    <source>
        <dbReference type="PROSITE" id="PS50850"/>
    </source>
</evidence>
<feature type="transmembrane region" description="Helical" evidence="6">
    <location>
        <begin position="370"/>
        <end position="387"/>
    </location>
</feature>
<dbReference type="SUPFAM" id="SSF103473">
    <property type="entry name" value="MFS general substrate transporter"/>
    <property type="match status" value="1"/>
</dbReference>
<dbReference type="Gene3D" id="1.20.1250.20">
    <property type="entry name" value="MFS general substrate transporter like domains"/>
    <property type="match status" value="2"/>
</dbReference>
<feature type="transmembrane region" description="Helical" evidence="6">
    <location>
        <begin position="394"/>
        <end position="413"/>
    </location>
</feature>
<dbReference type="GO" id="GO:0015134">
    <property type="term" value="F:hexuronate transmembrane transporter activity"/>
    <property type="evidence" value="ECO:0007669"/>
    <property type="project" value="TreeGrafter"/>
</dbReference>
<evidence type="ECO:0000313" key="9">
    <source>
        <dbReference type="Proteomes" id="UP000274315"/>
    </source>
</evidence>
<dbReference type="InterPro" id="IPR011701">
    <property type="entry name" value="MFS"/>
</dbReference>
<evidence type="ECO:0000256" key="5">
    <source>
        <dbReference type="ARBA" id="ARBA00038514"/>
    </source>
</evidence>
<dbReference type="PANTHER" id="PTHR11662">
    <property type="entry name" value="SOLUTE CARRIER FAMILY 17"/>
    <property type="match status" value="1"/>
</dbReference>
<keyword evidence="3 6" id="KW-1133">Transmembrane helix</keyword>
<dbReference type="Pfam" id="PF07690">
    <property type="entry name" value="MFS_1"/>
    <property type="match status" value="2"/>
</dbReference>
<reference evidence="8 9" key="1">
    <citation type="submission" date="2018-08" db="EMBL/GenBank/DDBJ databases">
        <title>Recombination of ecologically and evolutionarily significant loci maintains genetic cohesion in the Pseudomonas syringae species complex.</title>
        <authorList>
            <person name="Dillon M."/>
            <person name="Thakur S."/>
            <person name="Almeida R.N.D."/>
            <person name="Weir B.S."/>
            <person name="Guttman D.S."/>
        </authorList>
    </citation>
    <scope>NUCLEOTIDE SEQUENCE [LARGE SCALE GENOMIC DNA]</scope>
    <source>
        <strain evidence="8 9">ICMP 11935</strain>
    </source>
</reference>
<evidence type="ECO:0000256" key="6">
    <source>
        <dbReference type="SAM" id="Phobius"/>
    </source>
</evidence>
<feature type="domain" description="Major facilitator superfamily (MFS) profile" evidence="7">
    <location>
        <begin position="10"/>
        <end position="417"/>
    </location>
</feature>
<evidence type="ECO:0000313" key="8">
    <source>
        <dbReference type="EMBL" id="RMU72462.1"/>
    </source>
</evidence>
<comment type="caution">
    <text evidence="8">The sequence shown here is derived from an EMBL/GenBank/DDBJ whole genome shotgun (WGS) entry which is preliminary data.</text>
</comment>
<comment type="subcellular location">
    <subcellularLocation>
        <location evidence="1">Membrane</location>
        <topology evidence="1">Multi-pass membrane protein</topology>
    </subcellularLocation>
</comment>
<sequence>MKIKGIRWWMVGLVTAGLVVNYLARNTLSVAAPTLMSELSISTEQYAHIVVAWQLCYAIMQPVAGYIIDAIGTKMGFAIFAIAWSGACAAAAFATGWQSLAIFRGMLGLTEAAGLPAGVKATTEWFPAKERSVAIGWFNIGSSFGALLAPAPPLVVWAILQSGWELAFLIVGGLGIVWSGLWLLLYKHPRDQKRLGDAERDYILSGQEARLKDAPAQKGSWKRLFKNRNFYAIASARILSEPAWQTFNAWIPLYLMTERHMNIKEVAMFAWLPFLAADIGCVLGGYLSPLFHKYCKVSLFTSRKMVMLFGCSCMIGPACIGLVESPYTAIALLCIGGFAHQTLSGALYSITSDSFGKNEVATATGMGGMFGFFGAAAFTMVFGVLVTKIGYSPLFVVLAIFDIVAAIVVWNVAREVPQHDEPLPLAAGEQGPRTVPAT</sequence>
<comment type="similarity">
    <text evidence="5">Belongs to the major facilitator superfamily. Phthalate permease family.</text>
</comment>